<dbReference type="GO" id="GO:0050568">
    <property type="term" value="F:protein-glutamine glutaminase activity"/>
    <property type="evidence" value="ECO:0007669"/>
    <property type="project" value="UniProtKB-EC"/>
</dbReference>
<dbReference type="EMBL" id="JAPCHY010000007">
    <property type="protein sequence ID" value="MCW4472668.1"/>
    <property type="molecule type" value="Genomic_DNA"/>
</dbReference>
<dbReference type="Gene3D" id="3.30.1330.200">
    <property type="match status" value="1"/>
</dbReference>
<comment type="caution">
    <text evidence="4">The sequence shown here is derived from an EMBL/GenBank/DDBJ whole genome shotgun (WGS) entry which is preliminary data.</text>
</comment>
<dbReference type="PANTHER" id="PTHR35147:SF2">
    <property type="entry name" value="CHEMORECEPTOR GLUTAMINE DEAMIDASE CHED-RELATED"/>
    <property type="match status" value="1"/>
</dbReference>
<name>A0ABT3JW00_9XANT</name>
<dbReference type="InterPro" id="IPR011324">
    <property type="entry name" value="Cytotoxic_necrot_fac-like_cat"/>
</dbReference>
<comment type="function">
    <text evidence="3">Probably deamidates glutamine residues to glutamate on methyl-accepting chemotaxis receptors (MCPs), playing an important role in chemotaxis.</text>
</comment>
<accession>A0ABT3JW00</accession>
<dbReference type="InterPro" id="IPR005659">
    <property type="entry name" value="Chemorcpt_Glu_NH3ase_CheD"/>
</dbReference>
<keyword evidence="2 3" id="KW-0378">Hydrolase</keyword>
<dbReference type="EC" id="3.5.1.44" evidence="3"/>
<organism evidence="4 5">
    <name type="scientific">Xanthomonas chitinilytica</name>
    <dbReference type="NCBI Taxonomy" id="2989819"/>
    <lineage>
        <taxon>Bacteria</taxon>
        <taxon>Pseudomonadati</taxon>
        <taxon>Pseudomonadota</taxon>
        <taxon>Gammaproteobacteria</taxon>
        <taxon>Lysobacterales</taxon>
        <taxon>Lysobacteraceae</taxon>
        <taxon>Xanthomonas</taxon>
    </lineage>
</organism>
<dbReference type="PANTHER" id="PTHR35147">
    <property type="entry name" value="CHEMORECEPTOR GLUTAMINE DEAMIDASE CHED-RELATED"/>
    <property type="match status" value="1"/>
</dbReference>
<evidence type="ECO:0000256" key="2">
    <source>
        <dbReference type="ARBA" id="ARBA00022801"/>
    </source>
</evidence>
<gene>
    <name evidence="3 4" type="primary">cheD</name>
    <name evidence="4" type="ORF">OK345_09140</name>
</gene>
<sequence>MSVAATALDDVMRYRDSRFQTIAAKLLPTQYLVVDDDTALTTTLGSCVAACIRDPVLKIGGMNHFLLPEGNVGDGAPARYGSYAMELLINDMLKRGAHRKRLEAKVFGGANVLKGFTSNPVGTRNAEFVRQYLQAEHIPIIAEDLCGIHPRKVWFFPETGRVVVQRLPHAHEAEVAAAESAVRARLSKAPVTGGVELFE</sequence>
<dbReference type="HAMAP" id="MF_01440">
    <property type="entry name" value="CheD"/>
    <property type="match status" value="1"/>
</dbReference>
<dbReference type="Pfam" id="PF03975">
    <property type="entry name" value="CheD"/>
    <property type="match status" value="1"/>
</dbReference>
<protein>
    <recommendedName>
        <fullName evidence="3">Probable chemoreceptor glutamine deamidase CheD</fullName>
        <ecNumber evidence="3">3.5.1.44</ecNumber>
    </recommendedName>
</protein>
<dbReference type="Proteomes" id="UP001209922">
    <property type="component" value="Unassembled WGS sequence"/>
</dbReference>
<dbReference type="RefSeq" id="WP_265127654.1">
    <property type="nucleotide sequence ID" value="NZ_JAPCHY010000007.1"/>
</dbReference>
<dbReference type="NCBIfam" id="NF010013">
    <property type="entry name" value="PRK13487.1"/>
    <property type="match status" value="1"/>
</dbReference>
<dbReference type="InterPro" id="IPR038592">
    <property type="entry name" value="CheD-like_sf"/>
</dbReference>
<reference evidence="4 5" key="1">
    <citation type="submission" date="2022-10" db="EMBL/GenBank/DDBJ databases">
        <title>Xanthomonas sp. H13-6.</title>
        <authorList>
            <person name="Liu X."/>
            <person name="Deng Z."/>
            <person name="Jiang Y."/>
            <person name="Yu T."/>
            <person name="Ai J."/>
        </authorList>
    </citation>
    <scope>NUCLEOTIDE SEQUENCE [LARGE SCALE GENOMIC DNA]</scope>
    <source>
        <strain evidence="4 5">H13-6</strain>
    </source>
</reference>
<evidence type="ECO:0000256" key="3">
    <source>
        <dbReference type="HAMAP-Rule" id="MF_01440"/>
    </source>
</evidence>
<dbReference type="SUPFAM" id="SSF64438">
    <property type="entry name" value="CNF1/YfiH-like putative cysteine hydrolases"/>
    <property type="match status" value="1"/>
</dbReference>
<keyword evidence="1 3" id="KW-0145">Chemotaxis</keyword>
<keyword evidence="5" id="KW-1185">Reference proteome</keyword>
<dbReference type="CDD" id="cd16352">
    <property type="entry name" value="CheD"/>
    <property type="match status" value="1"/>
</dbReference>
<proteinExistence type="inferred from homology"/>
<comment type="catalytic activity">
    <reaction evidence="3">
        <text>L-glutaminyl-[protein] + H2O = L-glutamyl-[protein] + NH4(+)</text>
        <dbReference type="Rhea" id="RHEA:16441"/>
        <dbReference type="Rhea" id="RHEA-COMP:10207"/>
        <dbReference type="Rhea" id="RHEA-COMP:10208"/>
        <dbReference type="ChEBI" id="CHEBI:15377"/>
        <dbReference type="ChEBI" id="CHEBI:28938"/>
        <dbReference type="ChEBI" id="CHEBI:29973"/>
        <dbReference type="ChEBI" id="CHEBI:30011"/>
        <dbReference type="EC" id="3.5.1.44"/>
    </reaction>
</comment>
<evidence type="ECO:0000313" key="5">
    <source>
        <dbReference type="Proteomes" id="UP001209922"/>
    </source>
</evidence>
<evidence type="ECO:0000256" key="1">
    <source>
        <dbReference type="ARBA" id="ARBA00022500"/>
    </source>
</evidence>
<evidence type="ECO:0000313" key="4">
    <source>
        <dbReference type="EMBL" id="MCW4472668.1"/>
    </source>
</evidence>
<comment type="similarity">
    <text evidence="3">Belongs to the CheD family.</text>
</comment>